<evidence type="ECO:0000259" key="2">
    <source>
        <dbReference type="PROSITE" id="PS50011"/>
    </source>
</evidence>
<sequence>MELFEAPNQYPLGRYVSKKGGNPSPHLLDPAEIKALAFQTLMVLAWLHEKGMAHRDLQPDNLFGDRSRVFTDLDAVKLIDFGFATHPDGDDWQQEGEGELVGTPGYYTPEGVFKQALMAMNPDAGKDEDTGKTRDYFSILRRNSPFEADIYQFGQLFYEAHIGEPLYEVPANYGRPGGMTEEEYFTKEAERHAHFMGLPGEAEMPQMDRTVGQVDLQLPWLITPPHTEQHHKSMIRNWTARALDETAVDFYSNQRWSAAQLLSHEYFNDPALTQLKTAYADRGFPVEDLLPPPTPPADQPPPPADQQPPRLLTLSMCLSLCRWPLLLETLLLLLLLLLWPSRCHL</sequence>
<dbReference type="SMART" id="SM00220">
    <property type="entry name" value="S_TKc"/>
    <property type="match status" value="1"/>
</dbReference>
<dbReference type="STRING" id="1169540.A0A0G4EV07"/>
<dbReference type="Proteomes" id="UP000041254">
    <property type="component" value="Unassembled WGS sequence"/>
</dbReference>
<dbReference type="GO" id="GO:0005524">
    <property type="term" value="F:ATP binding"/>
    <property type="evidence" value="ECO:0007669"/>
    <property type="project" value="InterPro"/>
</dbReference>
<evidence type="ECO:0000313" key="4">
    <source>
        <dbReference type="Proteomes" id="UP000041254"/>
    </source>
</evidence>
<dbReference type="InterPro" id="IPR000719">
    <property type="entry name" value="Prot_kinase_dom"/>
</dbReference>
<dbReference type="Pfam" id="PF00069">
    <property type="entry name" value="Pkinase"/>
    <property type="match status" value="1"/>
</dbReference>
<dbReference type="OrthoDB" id="4062651at2759"/>
<organism evidence="3 4">
    <name type="scientific">Vitrella brassicaformis (strain CCMP3155)</name>
    <dbReference type="NCBI Taxonomy" id="1169540"/>
    <lineage>
        <taxon>Eukaryota</taxon>
        <taxon>Sar</taxon>
        <taxon>Alveolata</taxon>
        <taxon>Colpodellida</taxon>
        <taxon>Vitrellaceae</taxon>
        <taxon>Vitrella</taxon>
    </lineage>
</organism>
<gene>
    <name evidence="3" type="ORF">Vbra_13585</name>
</gene>
<keyword evidence="4" id="KW-1185">Reference proteome</keyword>
<name>A0A0G4EV07_VITBC</name>
<evidence type="ECO:0000256" key="1">
    <source>
        <dbReference type="SAM" id="MobiDB-lite"/>
    </source>
</evidence>
<dbReference type="EMBL" id="CDMY01000326">
    <property type="protein sequence ID" value="CEM02436.1"/>
    <property type="molecule type" value="Genomic_DNA"/>
</dbReference>
<reference evidence="3 4" key="1">
    <citation type="submission" date="2014-11" db="EMBL/GenBank/DDBJ databases">
        <authorList>
            <person name="Zhu J."/>
            <person name="Qi W."/>
            <person name="Song R."/>
        </authorList>
    </citation>
    <scope>NUCLEOTIDE SEQUENCE [LARGE SCALE GENOMIC DNA]</scope>
</reference>
<dbReference type="InterPro" id="IPR011009">
    <property type="entry name" value="Kinase-like_dom_sf"/>
</dbReference>
<dbReference type="PANTHER" id="PTHR44167">
    <property type="entry name" value="OVARIAN-SPECIFIC SERINE/THREONINE-PROTEIN KINASE LOK-RELATED"/>
    <property type="match status" value="1"/>
</dbReference>
<dbReference type="InParanoid" id="A0A0G4EV07"/>
<accession>A0A0G4EV07</accession>
<evidence type="ECO:0000313" key="3">
    <source>
        <dbReference type="EMBL" id="CEM02436.1"/>
    </source>
</evidence>
<feature type="compositionally biased region" description="Pro residues" evidence="1">
    <location>
        <begin position="290"/>
        <end position="306"/>
    </location>
</feature>
<feature type="domain" description="Protein kinase" evidence="2">
    <location>
        <begin position="1"/>
        <end position="267"/>
    </location>
</feature>
<dbReference type="VEuPathDB" id="CryptoDB:Vbra_13585"/>
<dbReference type="PANTHER" id="PTHR44167:SF24">
    <property type="entry name" value="SERINE_THREONINE-PROTEIN KINASE CHK2"/>
    <property type="match status" value="1"/>
</dbReference>
<dbReference type="Gene3D" id="1.10.510.10">
    <property type="entry name" value="Transferase(Phosphotransferase) domain 1"/>
    <property type="match status" value="1"/>
</dbReference>
<dbReference type="AlphaFoldDB" id="A0A0G4EV07"/>
<feature type="region of interest" description="Disordered" evidence="1">
    <location>
        <begin position="286"/>
        <end position="308"/>
    </location>
</feature>
<dbReference type="PhylomeDB" id="A0A0G4EV07"/>
<proteinExistence type="predicted"/>
<protein>
    <recommendedName>
        <fullName evidence="2">Protein kinase domain-containing protein</fullName>
    </recommendedName>
</protein>
<dbReference type="PROSITE" id="PS50011">
    <property type="entry name" value="PROTEIN_KINASE_DOM"/>
    <property type="match status" value="1"/>
</dbReference>
<dbReference type="SUPFAM" id="SSF56112">
    <property type="entry name" value="Protein kinase-like (PK-like)"/>
    <property type="match status" value="1"/>
</dbReference>
<dbReference type="GO" id="GO:0004672">
    <property type="term" value="F:protein kinase activity"/>
    <property type="evidence" value="ECO:0007669"/>
    <property type="project" value="InterPro"/>
</dbReference>